<dbReference type="EMBL" id="AVOT02003789">
    <property type="protein sequence ID" value="MBW0474586.1"/>
    <property type="molecule type" value="Genomic_DNA"/>
</dbReference>
<sequence>MGDSIREQSDDDQYPREELLVEYQEEKPLDIKDIQLEAGIPQETAKKNLCNYTQDSQAFLVTPTKRMAYIYGTATKISVCIENDQHPLIIGSGAHCSIVAKDYQDSHFPNWK</sequence>
<dbReference type="Proteomes" id="UP000765509">
    <property type="component" value="Unassembled WGS sequence"/>
</dbReference>
<protein>
    <submittedName>
        <fullName evidence="1">Uncharacterized protein</fullName>
    </submittedName>
</protein>
<evidence type="ECO:0000313" key="1">
    <source>
        <dbReference type="EMBL" id="MBW0474586.1"/>
    </source>
</evidence>
<keyword evidence="2" id="KW-1185">Reference proteome</keyword>
<name>A0A9Q3BXW0_9BASI</name>
<dbReference type="AlphaFoldDB" id="A0A9Q3BXW0"/>
<gene>
    <name evidence="1" type="ORF">O181_014301</name>
</gene>
<evidence type="ECO:0000313" key="2">
    <source>
        <dbReference type="Proteomes" id="UP000765509"/>
    </source>
</evidence>
<organism evidence="1 2">
    <name type="scientific">Austropuccinia psidii MF-1</name>
    <dbReference type="NCBI Taxonomy" id="1389203"/>
    <lineage>
        <taxon>Eukaryota</taxon>
        <taxon>Fungi</taxon>
        <taxon>Dikarya</taxon>
        <taxon>Basidiomycota</taxon>
        <taxon>Pucciniomycotina</taxon>
        <taxon>Pucciniomycetes</taxon>
        <taxon>Pucciniales</taxon>
        <taxon>Sphaerophragmiaceae</taxon>
        <taxon>Austropuccinia</taxon>
    </lineage>
</organism>
<comment type="caution">
    <text evidence="1">The sequence shown here is derived from an EMBL/GenBank/DDBJ whole genome shotgun (WGS) entry which is preliminary data.</text>
</comment>
<proteinExistence type="predicted"/>
<reference evidence="1" key="1">
    <citation type="submission" date="2021-03" db="EMBL/GenBank/DDBJ databases">
        <title>Draft genome sequence of rust myrtle Austropuccinia psidii MF-1, a brazilian biotype.</title>
        <authorList>
            <person name="Quecine M.C."/>
            <person name="Pachon D.M.R."/>
            <person name="Bonatelli M.L."/>
            <person name="Correr F.H."/>
            <person name="Franceschini L.M."/>
            <person name="Leite T.F."/>
            <person name="Margarido G.R.A."/>
            <person name="Almeida C.A."/>
            <person name="Ferrarezi J.A."/>
            <person name="Labate C.A."/>
        </authorList>
    </citation>
    <scope>NUCLEOTIDE SEQUENCE</scope>
    <source>
        <strain evidence="1">MF-1</strain>
    </source>
</reference>
<accession>A0A9Q3BXW0</accession>